<evidence type="ECO:0000313" key="1">
    <source>
        <dbReference type="EMBL" id="AZE52075.1"/>
    </source>
</evidence>
<name>A0A3G7TY65_9PSED</name>
<evidence type="ECO:0000313" key="2">
    <source>
        <dbReference type="Proteomes" id="UP000268048"/>
    </source>
</evidence>
<proteinExistence type="predicted"/>
<dbReference type="Proteomes" id="UP000268048">
    <property type="component" value="Chromosome"/>
</dbReference>
<gene>
    <name evidence="1" type="ORF">C4K04_6447</name>
</gene>
<protein>
    <submittedName>
        <fullName evidence="1">Uncharacterized protein</fullName>
    </submittedName>
</protein>
<dbReference type="AlphaFoldDB" id="A0A3G7TY65"/>
<accession>A0A3G7TY65</accession>
<organism evidence="1 2">
    <name type="scientific">Pseudomonas chlororaphis</name>
    <dbReference type="NCBI Taxonomy" id="587753"/>
    <lineage>
        <taxon>Bacteria</taxon>
        <taxon>Pseudomonadati</taxon>
        <taxon>Pseudomonadota</taxon>
        <taxon>Gammaproteobacteria</taxon>
        <taxon>Pseudomonadales</taxon>
        <taxon>Pseudomonadaceae</taxon>
        <taxon>Pseudomonas</taxon>
    </lineage>
</organism>
<sequence>MDPTQIQAIQQLRSLIPVGLRHAQALLERCAGNPQQAAEHYKNELLQVLASKSGLPLEQAREPLHNAGYDLGRALSAIEEARFTLTQRILRKHHRDKGRALDLIAQAIEVAEQLQRQYWLAFEQLERLAPAPRCFMMLHEWLAFEGWEGFDSALHFHLPQIIAQFRHLRLDALADTLEQADQRQKHLRASHAGSDSPTALAARINQDPLFNSHQDAYDRYRALLDERLFEWVEQHIRQFPA</sequence>
<dbReference type="RefSeq" id="WP_124322886.1">
    <property type="nucleotide sequence ID" value="NZ_CP027753.1"/>
</dbReference>
<reference evidence="1 2" key="1">
    <citation type="submission" date="2018-03" db="EMBL/GenBank/DDBJ databases">
        <title>Diversity of phytobeneficial traits revealed by whole-genome analysis of worldwide-isolated phenazine-producing Pseudomonas spp.</title>
        <authorList>
            <person name="Biessy A."/>
            <person name="Novinscak A."/>
            <person name="Blom J."/>
            <person name="Leger G."/>
            <person name="Thomashow L.S."/>
            <person name="Cazorla F.M."/>
            <person name="Josic D."/>
            <person name="Filion M."/>
        </authorList>
    </citation>
    <scope>NUCLEOTIDE SEQUENCE [LARGE SCALE GENOMIC DNA]</scope>
    <source>
        <strain evidence="1 2">B25</strain>
    </source>
</reference>
<dbReference type="EMBL" id="CP027753">
    <property type="protein sequence ID" value="AZE52075.1"/>
    <property type="molecule type" value="Genomic_DNA"/>
</dbReference>